<sequence length="235" mass="26678">MPDSRLHYEPMGGPNLMARTEMVRLRAMATMILLQPPEREALLVEVAGLPSHVYWDDAETTPITGTPVELRANPDNEVDRFAVEVWWNDHQMGHLPSDVARCLSEFLQDAGAVPAFCYHRGTGKAYSMRVLILGLAADIVKDARQWVEAHKAAQEVWGWRYDHPAPSFAEIVAGGDHWERNAYCEMLSRRARQRASALKAAFGAKDGEVCYQTTASYDRRQEYFVPLNEDYYSIF</sequence>
<keyword evidence="5" id="KW-1185">Reference proteome</keyword>
<evidence type="ECO:0000313" key="4">
    <source>
        <dbReference type="EMBL" id="QQP93534.1"/>
    </source>
</evidence>
<keyword evidence="4" id="KW-0614">Plasmid</keyword>
<evidence type="ECO:0000313" key="5">
    <source>
        <dbReference type="Proteomes" id="UP000595197"/>
    </source>
</evidence>
<keyword evidence="2" id="KW-0378">Hydrolase</keyword>
<gene>
    <name evidence="4" type="ORF">IGS68_33480</name>
</gene>
<dbReference type="Pfam" id="PF08797">
    <property type="entry name" value="HIRAN"/>
    <property type="match status" value="1"/>
</dbReference>
<dbReference type="Gene3D" id="3.30.70.2330">
    <property type="match status" value="1"/>
</dbReference>
<proteinExistence type="predicted"/>
<feature type="domain" description="HIRAN" evidence="3">
    <location>
        <begin position="65"/>
        <end position="127"/>
    </location>
</feature>
<geneLocation type="plasmid" evidence="4 5">
    <name>pTT6-2</name>
</geneLocation>
<evidence type="ECO:0000259" key="3">
    <source>
        <dbReference type="Pfam" id="PF08797"/>
    </source>
</evidence>
<evidence type="ECO:0000256" key="2">
    <source>
        <dbReference type="ARBA" id="ARBA00022801"/>
    </source>
</evidence>
<name>A0ABX7BHH5_9PROT</name>
<dbReference type="EMBL" id="CP067422">
    <property type="protein sequence ID" value="QQP93534.1"/>
    <property type="molecule type" value="Genomic_DNA"/>
</dbReference>
<evidence type="ECO:0000256" key="1">
    <source>
        <dbReference type="ARBA" id="ARBA00022723"/>
    </source>
</evidence>
<dbReference type="Proteomes" id="UP000595197">
    <property type="component" value="Plasmid pTT6-2"/>
</dbReference>
<accession>A0ABX7BHH5</accession>
<organism evidence="4 5">
    <name type="scientific">Skermanella cutis</name>
    <dbReference type="NCBI Taxonomy" id="2775420"/>
    <lineage>
        <taxon>Bacteria</taxon>
        <taxon>Pseudomonadati</taxon>
        <taxon>Pseudomonadota</taxon>
        <taxon>Alphaproteobacteria</taxon>
        <taxon>Rhodospirillales</taxon>
        <taxon>Azospirillaceae</taxon>
        <taxon>Skermanella</taxon>
    </lineage>
</organism>
<protein>
    <submittedName>
        <fullName evidence="4">HIRAN domain-containing protein</fullName>
    </submittedName>
</protein>
<keyword evidence="1" id="KW-0479">Metal-binding</keyword>
<reference evidence="4" key="1">
    <citation type="submission" date="2021-02" db="EMBL/GenBank/DDBJ databases">
        <title>Skermanella TT6 skin isolate.</title>
        <authorList>
            <person name="Lee K."/>
            <person name="Ganzorig M."/>
        </authorList>
    </citation>
    <scope>NUCLEOTIDE SEQUENCE</scope>
    <source>
        <strain evidence="4">TT6</strain>
    </source>
</reference>
<dbReference type="InterPro" id="IPR014905">
    <property type="entry name" value="HIRAN"/>
</dbReference>
<dbReference type="RefSeq" id="WP_201083166.1">
    <property type="nucleotide sequence ID" value="NZ_CP067422.1"/>
</dbReference>